<sequence length="685" mass="74654">MSDDEGFIPPRAGFATRMIGEVYSITESFGLGKGRDENVRIAVLGSGFPQAGDIVLGGERIKDRQSFISGQDGTMDFIGFGTVVTQLLLKLAPTANIYCAKVTGTRRLKEPSIANIARAIDHAVQKWNVHIIACPYGWVSETTNSNASHEASDALNSASRAVDEAFEAGKIIFAPCSDGTIQKNCLYPASSDNVIGINACDGNGNSWLKNTNPIPNAVNFTTLGVDIQSFWQEHEVYKSGADYAVGVAAAFAANVLYIANERCTLSQAEKALLSKKVGMEQIFREMSVRRNDGYDFVHLKFLHSAHKIPETLACIKNSSTDPEIISAATDMLQDDDVGERRRIDPVAAMETNEWMRKSKAFRQIISRTEKEPIRVAILDTGIDLPEDVMNTAVYDVDRIKCYTCVDFPGVTPLELGSFIDEDGHGTHITSIILDLARACNVYCIQIARKRAEMKNEKVAENMTKAIYYAINPLKVDIICIASGFDSDTGLTDLIKAVAHANLEHVLVIAAAGNKGDTQGISYPASAPTALGAFSTTGYGNKYGGNPTPGSNEFSFLGYAVEGFKPSTESAVGVMVRRSGTSQATGIATGIAAVVMQLLREFEDVKGFYRRPSYKELANKLRTIAGMRKVLARMTGAGSGIRDGYRVVKPWELISMDHYEGGYDEVWTRKMVMENVVRRIKDALLS</sequence>
<dbReference type="Gene3D" id="3.40.50.200">
    <property type="entry name" value="Peptidase S8/S53 domain"/>
    <property type="match status" value="2"/>
</dbReference>
<evidence type="ECO:0000256" key="5">
    <source>
        <dbReference type="PROSITE-ProRule" id="PRU01240"/>
    </source>
</evidence>
<dbReference type="InterPro" id="IPR036852">
    <property type="entry name" value="Peptidase_S8/S53_dom_sf"/>
</dbReference>
<dbReference type="SUPFAM" id="SSF52743">
    <property type="entry name" value="Subtilisin-like"/>
    <property type="match status" value="2"/>
</dbReference>
<organism evidence="7 8">
    <name type="scientific">Acrodontium crateriforme</name>
    <dbReference type="NCBI Taxonomy" id="150365"/>
    <lineage>
        <taxon>Eukaryota</taxon>
        <taxon>Fungi</taxon>
        <taxon>Dikarya</taxon>
        <taxon>Ascomycota</taxon>
        <taxon>Pezizomycotina</taxon>
        <taxon>Dothideomycetes</taxon>
        <taxon>Dothideomycetidae</taxon>
        <taxon>Mycosphaerellales</taxon>
        <taxon>Teratosphaeriaceae</taxon>
        <taxon>Acrodontium</taxon>
    </lineage>
</organism>
<evidence type="ECO:0000256" key="3">
    <source>
        <dbReference type="ARBA" id="ARBA00022801"/>
    </source>
</evidence>
<dbReference type="InterPro" id="IPR050131">
    <property type="entry name" value="Peptidase_S8_subtilisin-like"/>
</dbReference>
<accession>A0AAQ3M5S3</accession>
<evidence type="ECO:0000256" key="4">
    <source>
        <dbReference type="ARBA" id="ARBA00022825"/>
    </source>
</evidence>
<dbReference type="PRINTS" id="PR00723">
    <property type="entry name" value="SUBTILISIN"/>
</dbReference>
<dbReference type="InterPro" id="IPR000209">
    <property type="entry name" value="Peptidase_S8/S53_dom"/>
</dbReference>
<dbReference type="EMBL" id="CP138585">
    <property type="protein sequence ID" value="WPH01825.1"/>
    <property type="molecule type" value="Genomic_DNA"/>
</dbReference>
<dbReference type="InterPro" id="IPR015500">
    <property type="entry name" value="Peptidase_S8_subtilisin-rel"/>
</dbReference>
<dbReference type="GO" id="GO:0004252">
    <property type="term" value="F:serine-type endopeptidase activity"/>
    <property type="evidence" value="ECO:0007669"/>
    <property type="project" value="UniProtKB-UniRule"/>
</dbReference>
<name>A0AAQ3M5S3_9PEZI</name>
<evidence type="ECO:0000256" key="1">
    <source>
        <dbReference type="ARBA" id="ARBA00011073"/>
    </source>
</evidence>
<keyword evidence="2 5" id="KW-0645">Protease</keyword>
<dbReference type="GO" id="GO:0006508">
    <property type="term" value="P:proteolysis"/>
    <property type="evidence" value="ECO:0007669"/>
    <property type="project" value="UniProtKB-KW"/>
</dbReference>
<proteinExistence type="inferred from homology"/>
<evidence type="ECO:0000259" key="6">
    <source>
        <dbReference type="Pfam" id="PF00082"/>
    </source>
</evidence>
<keyword evidence="3 5" id="KW-0378">Hydrolase</keyword>
<gene>
    <name evidence="7" type="ORF">R9X50_00467900</name>
</gene>
<feature type="domain" description="Peptidase S8/S53" evidence="6">
    <location>
        <begin position="373"/>
        <end position="600"/>
    </location>
</feature>
<dbReference type="PANTHER" id="PTHR43806">
    <property type="entry name" value="PEPTIDASE S8"/>
    <property type="match status" value="1"/>
</dbReference>
<evidence type="ECO:0000313" key="8">
    <source>
        <dbReference type="Proteomes" id="UP001303373"/>
    </source>
</evidence>
<keyword evidence="8" id="KW-1185">Reference proteome</keyword>
<dbReference type="AlphaFoldDB" id="A0AAQ3M5S3"/>
<dbReference type="PANTHER" id="PTHR43806:SF11">
    <property type="entry name" value="CEREVISIN-RELATED"/>
    <property type="match status" value="1"/>
</dbReference>
<dbReference type="Proteomes" id="UP001303373">
    <property type="component" value="Chromosome 6"/>
</dbReference>
<feature type="active site" description="Charge relay system" evidence="5">
    <location>
        <position position="581"/>
    </location>
</feature>
<keyword evidence="4 5" id="KW-0720">Serine protease</keyword>
<reference evidence="7 8" key="1">
    <citation type="submission" date="2023-11" db="EMBL/GenBank/DDBJ databases">
        <title>An acidophilic fungus is an integral part of prey digestion in a carnivorous sundew plant.</title>
        <authorList>
            <person name="Tsai I.J."/>
        </authorList>
    </citation>
    <scope>NUCLEOTIDE SEQUENCE [LARGE SCALE GENOMIC DNA]</scope>
    <source>
        <strain evidence="7">169a</strain>
    </source>
</reference>
<evidence type="ECO:0000256" key="2">
    <source>
        <dbReference type="ARBA" id="ARBA00022670"/>
    </source>
</evidence>
<evidence type="ECO:0000313" key="7">
    <source>
        <dbReference type="EMBL" id="WPH01825.1"/>
    </source>
</evidence>
<feature type="active site" description="Charge relay system" evidence="5">
    <location>
        <position position="379"/>
    </location>
</feature>
<feature type="active site" description="Charge relay system" evidence="5">
    <location>
        <position position="424"/>
    </location>
</feature>
<dbReference type="Pfam" id="PF00082">
    <property type="entry name" value="Peptidase_S8"/>
    <property type="match status" value="1"/>
</dbReference>
<dbReference type="PROSITE" id="PS51892">
    <property type="entry name" value="SUBTILASE"/>
    <property type="match status" value="1"/>
</dbReference>
<protein>
    <recommendedName>
        <fullName evidence="6">Peptidase S8/S53 domain-containing protein</fullName>
    </recommendedName>
</protein>
<dbReference type="CDD" id="cd00306">
    <property type="entry name" value="Peptidases_S8_S53"/>
    <property type="match status" value="2"/>
</dbReference>
<comment type="similarity">
    <text evidence="1 5">Belongs to the peptidase S8 family.</text>
</comment>